<sequence length="138" mass="16045">MYQPARTHEVRKKRVSKMGHKLGFRVHANGLTAADLKEIEVEFVNDEWLFDLHWFTNGVEPYSVQSLPLVVECEWNPRRKGDSKTLYSGIKYDFQKLLIANADLRLMIFKIAKETELEVLGGYFNSAIQKRSFNPLII</sequence>
<protein>
    <submittedName>
        <fullName evidence="1">Uncharacterized protein</fullName>
    </submittedName>
</protein>
<evidence type="ECO:0000313" key="1">
    <source>
        <dbReference type="EMBL" id="MBB6107683.1"/>
    </source>
</evidence>
<evidence type="ECO:0000313" key="2">
    <source>
        <dbReference type="Proteomes" id="UP000541583"/>
    </source>
</evidence>
<dbReference type="RefSeq" id="WP_076369861.1">
    <property type="nucleotide sequence ID" value="NZ_FTMG01000001.1"/>
</dbReference>
<dbReference type="EMBL" id="JACHCB010000001">
    <property type="protein sequence ID" value="MBB6107683.1"/>
    <property type="molecule type" value="Genomic_DNA"/>
</dbReference>
<accession>A0ABR6PDI7</accession>
<name>A0ABR6PDI7_9SPHI</name>
<dbReference type="Proteomes" id="UP000541583">
    <property type="component" value="Unassembled WGS sequence"/>
</dbReference>
<keyword evidence="2" id="KW-1185">Reference proteome</keyword>
<reference evidence="1 2" key="1">
    <citation type="submission" date="2020-08" db="EMBL/GenBank/DDBJ databases">
        <title>Genomic Encyclopedia of Type Strains, Phase IV (KMG-V): Genome sequencing to study the core and pangenomes of soil and plant-associated prokaryotes.</title>
        <authorList>
            <person name="Whitman W."/>
        </authorList>
    </citation>
    <scope>NUCLEOTIDE SEQUENCE [LARGE SCALE GENOMIC DNA]</scope>
    <source>
        <strain evidence="1 2">ANJLi2</strain>
    </source>
</reference>
<organism evidence="1 2">
    <name type="scientific">Mucilaginibacter lappiensis</name>
    <dbReference type="NCBI Taxonomy" id="354630"/>
    <lineage>
        <taxon>Bacteria</taxon>
        <taxon>Pseudomonadati</taxon>
        <taxon>Bacteroidota</taxon>
        <taxon>Sphingobacteriia</taxon>
        <taxon>Sphingobacteriales</taxon>
        <taxon>Sphingobacteriaceae</taxon>
        <taxon>Mucilaginibacter</taxon>
    </lineage>
</organism>
<gene>
    <name evidence="1" type="ORF">HDF23_000413</name>
</gene>
<proteinExistence type="predicted"/>
<comment type="caution">
    <text evidence="1">The sequence shown here is derived from an EMBL/GenBank/DDBJ whole genome shotgun (WGS) entry which is preliminary data.</text>
</comment>